<evidence type="ECO:0000313" key="25">
    <source>
        <dbReference type="Proteomes" id="UP000276309"/>
    </source>
</evidence>
<evidence type="ECO:0000313" key="24">
    <source>
        <dbReference type="EMBL" id="AYN67369.1"/>
    </source>
</evidence>
<evidence type="ECO:0000256" key="8">
    <source>
        <dbReference type="ARBA" id="ARBA00022679"/>
    </source>
</evidence>
<evidence type="ECO:0000256" key="16">
    <source>
        <dbReference type="PROSITE-ProRule" id="PRU00169"/>
    </source>
</evidence>
<keyword evidence="8" id="KW-0808">Transferase</keyword>
<feature type="domain" description="CheB-type methylesterase" evidence="22">
    <location>
        <begin position="9"/>
        <end position="192"/>
    </location>
</feature>
<evidence type="ECO:0000256" key="5">
    <source>
        <dbReference type="ARBA" id="ARBA00022475"/>
    </source>
</evidence>
<keyword evidence="12" id="KW-0067">ATP-binding</keyword>
<dbReference type="InterPro" id="IPR000780">
    <property type="entry name" value="CheR_MeTrfase"/>
</dbReference>
<dbReference type="PRINTS" id="PR00996">
    <property type="entry name" value="CHERMTFRASE"/>
</dbReference>
<dbReference type="GO" id="GO:0005524">
    <property type="term" value="F:ATP binding"/>
    <property type="evidence" value="ECO:0007669"/>
    <property type="project" value="UniProtKB-KW"/>
</dbReference>
<dbReference type="InterPro" id="IPR011006">
    <property type="entry name" value="CheY-like_superfamily"/>
</dbReference>
<evidence type="ECO:0000259" key="18">
    <source>
        <dbReference type="PROSITE" id="PS50109"/>
    </source>
</evidence>
<dbReference type="InterPro" id="IPR003594">
    <property type="entry name" value="HATPase_dom"/>
</dbReference>
<feature type="domain" description="Histidine kinase" evidence="18">
    <location>
        <begin position="1120"/>
        <end position="1341"/>
    </location>
</feature>
<dbReference type="GO" id="GO:0032259">
    <property type="term" value="P:methylation"/>
    <property type="evidence" value="ECO:0007669"/>
    <property type="project" value="UniProtKB-KW"/>
</dbReference>
<dbReference type="CDD" id="cd17546">
    <property type="entry name" value="REC_hyHK_CKI1_RcsC-like"/>
    <property type="match status" value="1"/>
</dbReference>
<evidence type="ECO:0000256" key="11">
    <source>
        <dbReference type="ARBA" id="ARBA00022777"/>
    </source>
</evidence>
<dbReference type="SUPFAM" id="SSF52172">
    <property type="entry name" value="CheY-like"/>
    <property type="match status" value="1"/>
</dbReference>
<dbReference type="GO" id="GO:0008983">
    <property type="term" value="F:protein-glutamate O-methyltransferase activity"/>
    <property type="evidence" value="ECO:0007669"/>
    <property type="project" value="UniProtKB-EC"/>
</dbReference>
<evidence type="ECO:0000256" key="6">
    <source>
        <dbReference type="ARBA" id="ARBA00022553"/>
    </source>
</evidence>
<dbReference type="CDD" id="cd16922">
    <property type="entry name" value="HATPase_EvgS-ArcB-TorS-like"/>
    <property type="match status" value="1"/>
</dbReference>
<dbReference type="Pfam" id="PF00072">
    <property type="entry name" value="Response_reg"/>
    <property type="match status" value="1"/>
</dbReference>
<dbReference type="SUPFAM" id="SSF53335">
    <property type="entry name" value="S-adenosyl-L-methionine-dependent methyltransferases"/>
    <property type="match status" value="1"/>
</dbReference>
<dbReference type="Gene3D" id="1.10.155.10">
    <property type="entry name" value="Chemotaxis receptor methyltransferase CheR, N-terminal domain"/>
    <property type="match status" value="1"/>
</dbReference>
<dbReference type="SUPFAM" id="SSF47384">
    <property type="entry name" value="Homodimeric domain of signal transducing histidine kinase"/>
    <property type="match status" value="1"/>
</dbReference>
<dbReference type="SMART" id="SM00091">
    <property type="entry name" value="PAS"/>
    <property type="match status" value="2"/>
</dbReference>
<evidence type="ECO:0000256" key="12">
    <source>
        <dbReference type="ARBA" id="ARBA00022840"/>
    </source>
</evidence>
<dbReference type="RefSeq" id="WP_121848390.1">
    <property type="nucleotide sequence ID" value="NZ_CP032050.1"/>
</dbReference>
<dbReference type="GO" id="GO:0005886">
    <property type="term" value="C:plasma membrane"/>
    <property type="evidence" value="ECO:0007669"/>
    <property type="project" value="UniProtKB-SubCell"/>
</dbReference>
<evidence type="ECO:0000256" key="14">
    <source>
        <dbReference type="ARBA" id="ARBA00023136"/>
    </source>
</evidence>
<dbReference type="PROSITE" id="PS50110">
    <property type="entry name" value="RESPONSE_REGULATORY"/>
    <property type="match status" value="1"/>
</dbReference>
<keyword evidence="11" id="KW-0418">Kinase</keyword>
<dbReference type="SMART" id="SM00138">
    <property type="entry name" value="MeTrc"/>
    <property type="match status" value="1"/>
</dbReference>
<gene>
    <name evidence="24" type="ORF">D1013_08325</name>
</gene>
<dbReference type="Gene3D" id="3.40.50.180">
    <property type="entry name" value="Methylesterase CheB, C-terminal domain"/>
    <property type="match status" value="1"/>
</dbReference>
<dbReference type="Gene3D" id="1.10.287.130">
    <property type="match status" value="1"/>
</dbReference>
<dbReference type="GO" id="GO:0000155">
    <property type="term" value="F:phosphorelay sensor kinase activity"/>
    <property type="evidence" value="ECO:0007669"/>
    <property type="project" value="InterPro"/>
</dbReference>
<evidence type="ECO:0000256" key="10">
    <source>
        <dbReference type="ARBA" id="ARBA00022741"/>
    </source>
</evidence>
<dbReference type="Gene3D" id="2.10.70.100">
    <property type="match status" value="1"/>
</dbReference>
<dbReference type="FunFam" id="1.10.287.130:FF:000001">
    <property type="entry name" value="Two-component sensor histidine kinase"/>
    <property type="match status" value="1"/>
</dbReference>
<evidence type="ECO:0000256" key="7">
    <source>
        <dbReference type="ARBA" id="ARBA00022603"/>
    </source>
</evidence>
<dbReference type="Gene3D" id="3.30.565.10">
    <property type="entry name" value="Histidine kinase-like ATPase, C-terminal domain"/>
    <property type="match status" value="1"/>
</dbReference>
<evidence type="ECO:0000259" key="19">
    <source>
        <dbReference type="PROSITE" id="PS50110"/>
    </source>
</evidence>
<sequence>MEQPQDFFIVGIGASAGGLKAVRDVLDYMPNDSGMAFVVVQHLSPDFKSLMPELLATHTKMQIFTAEHNQLIQPNCIYLNQRNKNLGIKDGRFILLEKAPKEHLNLPIDIMLKMLGECYADKAIGVILSGTGSDGSRGIKTIKEAGGTIFVQDPESAQFDGMPKAAIATNLADYVLPANQIASKIVKFTNNNLIIEGDVDDETYDEKNYQSILFEIQKHTGVNFKKYKANTLLRRIAKRMSLRNIDTLQDYYIYIKGNADELLTLQQEFLIGVTSFFRDSEAFEIIRHTAIPHICQVKNKLENIRIWVAGCSTGKEVYSIAMLFDEYIRTNNLDLDIKIFATDVDKNALRKASSGSYSINEAEEIGQGYLDQYFVKSGERIQIIKRLREKVVFSYHDITNDPPFIQVDLIVCRNLLIYLSSNTQQGILSNFQFALNKDAFLFLGSSESLGKMGNLFKTVDSKHRIFQCIKKKNQAFRNRSIQDTSLSFKRHEVPHFQIRQSNKFTEAQQGELFYYKYLSKKYAPVTVFIDDDFNVQFIQGDFKKWFSQTDGMFTNNLLGLVPQELSTVIRNGIRRTIKLDKPITIKNLLIDTEKITMTTDLFFEEVKNTESGNKLFLVQFGESVKEESAEQIILSNEDISNISKQRIEDLEYELKEKRTELQNVIEELETSNEELQSSNEELMSSNEELQSSNEELQSVNEELYTVNTEFQEKNKELENLNNDMNNLLNSTDIGTLFLDEELNIRKFTPAIKKIFNLEDRDYGRSIDSFASEFEDATRKSIIEDCQLALEELKTFEGDVCDRKGNWYLNRISPFITTDKKIEGVVVTFVNINEIKENEQALTLKSEELAKAQEVARMGSWRLDVASNEVFWTEELYKMYGFDPKLPPPPYSEHQKLFTEESWNLLSESLNRTANEGVPYELELETTRNDGSHGWMWVTGNAYKNSRGEITHLRGIAQDITERKNLYEKLWHEKEFSSKITELSASGIYVYSFVDRRITYMNFQYETILGYEIGEINSMSDDEFKKLIHPDDREGVKNHLKSLSNGAAPCKIEYRIKHKNGVYIWCYSIDSPFEKDASGTVTSYISVVIDISEKKQTEHNLQVALAEANSANIYKNQFLANMSHEIRTPLNGLVGFAQLLREDILDKASTDEYVGIIEKCSKQLLDLVNDILDLSKIEAGELNMQFGPCNLNELIKEVEVTFRAIKDQRNKSKIAIETYVPLESSELVVETDGSRLKQVLTNLVGNAMKFTVSGTIRFGYEIKNDRIVFAVSDTGIGMTQKDLEIIFERFQRVEHKDKKQYDGTGLGLAISKGIMGLLGGNISAESEKDKGSTFTIDIPFEKWNENEVEEEEEKEFDLEVFKNKRILIAEDNPTNKHYLQKLFEPTDLNITWANNGKEVVDLFKKDSDYSLILMDIRMPVMNGYEAAEAILEMKPDTRIIAQTANAMTSDKENCIASGFVAYVAKPVSKSEMYALMAKWIN</sequence>
<feature type="domain" description="CheR-type methyltransferase" evidence="23">
    <location>
        <begin position="206"/>
        <end position="449"/>
    </location>
</feature>
<dbReference type="InterPro" id="IPR005467">
    <property type="entry name" value="His_kinase_dom"/>
</dbReference>
<evidence type="ECO:0000256" key="9">
    <source>
        <dbReference type="ARBA" id="ARBA00022691"/>
    </source>
</evidence>
<dbReference type="SUPFAM" id="SSF55874">
    <property type="entry name" value="ATPase domain of HSP90 chaperone/DNA topoisomerase II/histidine kinase"/>
    <property type="match status" value="1"/>
</dbReference>
<dbReference type="InterPro" id="IPR013655">
    <property type="entry name" value="PAS_fold_3"/>
</dbReference>
<proteinExistence type="predicted"/>
<feature type="domain" description="PAC" evidence="21">
    <location>
        <begin position="1049"/>
        <end position="1102"/>
    </location>
</feature>
<evidence type="ECO:0000256" key="4">
    <source>
        <dbReference type="ARBA" id="ARBA00004314"/>
    </source>
</evidence>
<evidence type="ECO:0000259" key="23">
    <source>
        <dbReference type="PROSITE" id="PS50123"/>
    </source>
</evidence>
<evidence type="ECO:0000256" key="17">
    <source>
        <dbReference type="SAM" id="Coils"/>
    </source>
</evidence>
<dbReference type="InterPro" id="IPR003661">
    <property type="entry name" value="HisK_dim/P_dom"/>
</dbReference>
<dbReference type="InterPro" id="IPR000700">
    <property type="entry name" value="PAS-assoc_C"/>
</dbReference>
<dbReference type="SMART" id="SM00448">
    <property type="entry name" value="REC"/>
    <property type="match status" value="1"/>
</dbReference>
<dbReference type="InterPro" id="IPR036890">
    <property type="entry name" value="HATPase_C_sf"/>
</dbReference>
<evidence type="ECO:0000259" key="22">
    <source>
        <dbReference type="PROSITE" id="PS50122"/>
    </source>
</evidence>
<dbReference type="PROSITE" id="PS50123">
    <property type="entry name" value="CHER"/>
    <property type="match status" value="1"/>
</dbReference>
<reference evidence="24 25" key="1">
    <citation type="submission" date="2018-08" db="EMBL/GenBank/DDBJ databases">
        <title>The reduced genetic potential of extracellular carbohydrate catabolism in Euzebyella marina RN62, a Flavobacteriia bacterium isolated from the hadal water.</title>
        <authorList>
            <person name="Xue C."/>
        </authorList>
    </citation>
    <scope>NUCLEOTIDE SEQUENCE [LARGE SCALE GENOMIC DNA]</scope>
    <source>
        <strain evidence="24 25">RN62</strain>
    </source>
</reference>
<dbReference type="InterPro" id="IPR000673">
    <property type="entry name" value="Sig_transdc_resp-reg_Me-estase"/>
</dbReference>
<dbReference type="Pfam" id="PF13596">
    <property type="entry name" value="PAS_10"/>
    <property type="match status" value="1"/>
</dbReference>
<name>A0A3G2L527_9FLAO</name>
<dbReference type="InterPro" id="IPR050903">
    <property type="entry name" value="Bact_Chemotaxis_MeTrfase"/>
</dbReference>
<dbReference type="Pfam" id="PF01739">
    <property type="entry name" value="CheR"/>
    <property type="match status" value="1"/>
</dbReference>
<dbReference type="GO" id="GO:0000156">
    <property type="term" value="F:phosphorelay response regulator activity"/>
    <property type="evidence" value="ECO:0007669"/>
    <property type="project" value="InterPro"/>
</dbReference>
<dbReference type="InterPro" id="IPR036804">
    <property type="entry name" value="CheR_N_sf"/>
</dbReference>
<dbReference type="InterPro" id="IPR029063">
    <property type="entry name" value="SAM-dependent_MTases_sf"/>
</dbReference>
<dbReference type="SUPFAM" id="SSF52738">
    <property type="entry name" value="Methylesterase CheB, C-terminal domain"/>
    <property type="match status" value="1"/>
</dbReference>
<dbReference type="CDD" id="cd00082">
    <property type="entry name" value="HisKA"/>
    <property type="match status" value="1"/>
</dbReference>
<dbReference type="GO" id="GO:0006935">
    <property type="term" value="P:chemotaxis"/>
    <property type="evidence" value="ECO:0007669"/>
    <property type="project" value="UniProtKB-UniRule"/>
</dbReference>
<dbReference type="PANTHER" id="PTHR24422:SF27">
    <property type="entry name" value="PROTEIN-GLUTAMATE O-METHYLTRANSFERASE"/>
    <property type="match status" value="1"/>
</dbReference>
<dbReference type="SMART" id="SM00086">
    <property type="entry name" value="PAC"/>
    <property type="match status" value="3"/>
</dbReference>
<feature type="active site" evidence="15">
    <location>
        <position position="15"/>
    </location>
</feature>
<dbReference type="CDD" id="cd16434">
    <property type="entry name" value="CheB-CheR_fusion"/>
    <property type="match status" value="1"/>
</dbReference>
<evidence type="ECO:0000259" key="21">
    <source>
        <dbReference type="PROSITE" id="PS50113"/>
    </source>
</evidence>
<dbReference type="FunFam" id="3.30.565.10:FF:000023">
    <property type="entry name" value="PAS domain-containing sensor histidine kinase"/>
    <property type="match status" value="1"/>
</dbReference>
<feature type="active site" evidence="15">
    <location>
        <position position="42"/>
    </location>
</feature>
<dbReference type="SMART" id="SM00388">
    <property type="entry name" value="HisKA"/>
    <property type="match status" value="1"/>
</dbReference>
<dbReference type="NCBIfam" id="TIGR00229">
    <property type="entry name" value="sensory_box"/>
    <property type="match status" value="2"/>
</dbReference>
<feature type="modified residue" description="4-aspartylphosphate" evidence="16">
    <location>
        <position position="1414"/>
    </location>
</feature>
<feature type="domain" description="PAC" evidence="21">
    <location>
        <begin position="919"/>
        <end position="971"/>
    </location>
</feature>
<dbReference type="GO" id="GO:0045121">
    <property type="term" value="C:membrane raft"/>
    <property type="evidence" value="ECO:0007669"/>
    <property type="project" value="UniProtKB-SubCell"/>
</dbReference>
<keyword evidence="15" id="KW-0145">Chemotaxis</keyword>
<dbReference type="Proteomes" id="UP000276309">
    <property type="component" value="Chromosome"/>
</dbReference>
<dbReference type="Pfam" id="PF00512">
    <property type="entry name" value="HisKA"/>
    <property type="match status" value="1"/>
</dbReference>
<evidence type="ECO:0000256" key="2">
    <source>
        <dbReference type="ARBA" id="ARBA00001541"/>
    </source>
</evidence>
<feature type="domain" description="Response regulatory" evidence="19">
    <location>
        <begin position="1364"/>
        <end position="1479"/>
    </location>
</feature>
<organism evidence="24 25">
    <name type="scientific">Euzebyella marina</name>
    <dbReference type="NCBI Taxonomy" id="1761453"/>
    <lineage>
        <taxon>Bacteria</taxon>
        <taxon>Pseudomonadati</taxon>
        <taxon>Bacteroidota</taxon>
        <taxon>Flavobacteriia</taxon>
        <taxon>Flavobacteriales</taxon>
        <taxon>Flavobacteriaceae</taxon>
        <taxon>Euzebyella</taxon>
    </lineage>
</organism>
<keyword evidence="6 16" id="KW-0597">Phosphoprotein</keyword>
<keyword evidence="15" id="KW-0378">Hydrolase</keyword>
<dbReference type="PROSITE" id="PS50112">
    <property type="entry name" value="PAS"/>
    <property type="match status" value="1"/>
</dbReference>
<dbReference type="PROSITE" id="PS50113">
    <property type="entry name" value="PAC"/>
    <property type="match status" value="2"/>
</dbReference>
<feature type="domain" description="PAS" evidence="20">
    <location>
        <begin position="972"/>
        <end position="1046"/>
    </location>
</feature>
<dbReference type="KEGG" id="emar:D1013_08325"/>
<dbReference type="Pfam" id="PF08447">
    <property type="entry name" value="PAS_3"/>
    <property type="match status" value="2"/>
</dbReference>
<comment type="subcellular location">
    <subcellularLocation>
        <location evidence="3">Cell membrane</location>
    </subcellularLocation>
    <subcellularLocation>
        <location evidence="4">Membrane raft</location>
        <topology evidence="4">Multi-pass membrane protein</topology>
    </subcellularLocation>
</comment>
<dbReference type="GO" id="GO:0005737">
    <property type="term" value="C:cytoplasm"/>
    <property type="evidence" value="ECO:0007669"/>
    <property type="project" value="InterPro"/>
</dbReference>
<dbReference type="Pfam" id="PF03705">
    <property type="entry name" value="CheR_N"/>
    <property type="match status" value="1"/>
</dbReference>
<dbReference type="InterPro" id="IPR022642">
    <property type="entry name" value="CheR_C"/>
</dbReference>
<keyword evidence="10" id="KW-0547">Nucleotide-binding</keyword>
<dbReference type="InterPro" id="IPR022641">
    <property type="entry name" value="CheR_N"/>
</dbReference>
<keyword evidence="7" id="KW-0489">Methyltransferase</keyword>
<dbReference type="Pfam" id="PF02518">
    <property type="entry name" value="HATPase_c"/>
    <property type="match status" value="1"/>
</dbReference>
<comment type="catalytic activity">
    <reaction evidence="2">
        <text>L-glutamyl-[protein] + S-adenosyl-L-methionine = [protein]-L-glutamate 5-O-methyl ester + S-adenosyl-L-homocysteine</text>
        <dbReference type="Rhea" id="RHEA:24452"/>
        <dbReference type="Rhea" id="RHEA-COMP:10208"/>
        <dbReference type="Rhea" id="RHEA-COMP:10311"/>
        <dbReference type="ChEBI" id="CHEBI:29973"/>
        <dbReference type="ChEBI" id="CHEBI:57856"/>
        <dbReference type="ChEBI" id="CHEBI:59789"/>
        <dbReference type="ChEBI" id="CHEBI:82795"/>
        <dbReference type="EC" id="2.1.1.80"/>
    </reaction>
</comment>
<dbReference type="Gene3D" id="3.40.50.2300">
    <property type="match status" value="1"/>
</dbReference>
<dbReference type="Gene3D" id="3.40.50.150">
    <property type="entry name" value="Vaccinia Virus protein VP39"/>
    <property type="match status" value="1"/>
</dbReference>
<dbReference type="OrthoDB" id="9816309at2"/>
<feature type="active site" evidence="15">
    <location>
        <position position="134"/>
    </location>
</feature>
<keyword evidence="14" id="KW-0472">Membrane</keyword>
<dbReference type="Pfam" id="PF01339">
    <property type="entry name" value="CheB_methylest"/>
    <property type="match status" value="1"/>
</dbReference>
<keyword evidence="17" id="KW-0175">Coiled coil</keyword>
<dbReference type="SUPFAM" id="SSF47757">
    <property type="entry name" value="Chemotaxis receptor methyltransferase CheR, N-terminal domain"/>
    <property type="match status" value="1"/>
</dbReference>
<evidence type="ECO:0000256" key="13">
    <source>
        <dbReference type="ARBA" id="ARBA00023012"/>
    </source>
</evidence>
<keyword evidence="25" id="KW-1185">Reference proteome</keyword>
<dbReference type="Gene3D" id="3.30.450.20">
    <property type="entry name" value="PAS domain"/>
    <property type="match status" value="3"/>
</dbReference>
<keyword evidence="13" id="KW-0902">Two-component regulatory system</keyword>
<dbReference type="EMBL" id="CP032050">
    <property type="protein sequence ID" value="AYN67369.1"/>
    <property type="molecule type" value="Genomic_DNA"/>
</dbReference>
<dbReference type="PANTHER" id="PTHR24422">
    <property type="entry name" value="CHEMOTAXIS PROTEIN METHYLTRANSFERASE"/>
    <property type="match status" value="1"/>
</dbReference>
<keyword evidence="5" id="KW-1003">Cell membrane</keyword>
<evidence type="ECO:0000256" key="3">
    <source>
        <dbReference type="ARBA" id="ARBA00004236"/>
    </source>
</evidence>
<dbReference type="InterPro" id="IPR035909">
    <property type="entry name" value="CheB_C"/>
</dbReference>
<dbReference type="SUPFAM" id="SSF55785">
    <property type="entry name" value="PYP-like sensor domain (PAS domain)"/>
    <property type="match status" value="3"/>
</dbReference>
<dbReference type="SMART" id="SM00387">
    <property type="entry name" value="HATPase_c"/>
    <property type="match status" value="1"/>
</dbReference>
<protein>
    <submittedName>
        <fullName evidence="24">PAS domain S-box protein</fullName>
    </submittedName>
</protein>
<dbReference type="CDD" id="cd00130">
    <property type="entry name" value="PAS"/>
    <property type="match status" value="2"/>
</dbReference>
<evidence type="ECO:0000256" key="15">
    <source>
        <dbReference type="PROSITE-ProRule" id="PRU00050"/>
    </source>
</evidence>
<comment type="catalytic activity">
    <reaction evidence="1">
        <text>ATP + protein L-histidine = ADP + protein N-phospho-L-histidine.</text>
        <dbReference type="EC" id="2.7.13.3"/>
    </reaction>
</comment>
<dbReference type="PROSITE" id="PS50122">
    <property type="entry name" value="CHEB"/>
    <property type="match status" value="1"/>
</dbReference>
<dbReference type="PROSITE" id="PS50109">
    <property type="entry name" value="HIS_KIN"/>
    <property type="match status" value="1"/>
</dbReference>
<dbReference type="InterPro" id="IPR001789">
    <property type="entry name" value="Sig_transdc_resp-reg_receiver"/>
</dbReference>
<dbReference type="InterPro" id="IPR035965">
    <property type="entry name" value="PAS-like_dom_sf"/>
</dbReference>
<dbReference type="InterPro" id="IPR000014">
    <property type="entry name" value="PAS"/>
</dbReference>
<dbReference type="InterPro" id="IPR001610">
    <property type="entry name" value="PAC"/>
</dbReference>
<feature type="coiled-coil region" evidence="17">
    <location>
        <begin position="640"/>
        <end position="730"/>
    </location>
</feature>
<accession>A0A3G2L527</accession>
<evidence type="ECO:0000256" key="1">
    <source>
        <dbReference type="ARBA" id="ARBA00000085"/>
    </source>
</evidence>
<evidence type="ECO:0000259" key="20">
    <source>
        <dbReference type="PROSITE" id="PS50112"/>
    </source>
</evidence>
<dbReference type="GO" id="GO:0008984">
    <property type="term" value="F:protein-glutamate methylesterase activity"/>
    <property type="evidence" value="ECO:0007669"/>
    <property type="project" value="InterPro"/>
</dbReference>
<dbReference type="InterPro" id="IPR036097">
    <property type="entry name" value="HisK_dim/P_sf"/>
</dbReference>
<keyword evidence="9" id="KW-0949">S-adenosyl-L-methionine</keyword>